<dbReference type="AlphaFoldDB" id="A0A411HEX3"/>
<dbReference type="KEGG" id="xbc:ELE36_00660"/>
<sequence length="195" mass="20547">MRSIKTMIAAVIGVAVIASVSFVPHSQAAANKNEAIAAFETIRAVLQNPRCQNCHIPGDAPLQFDQGLAHAQNVQRGPAGFGMAAMNCSTCHGRANLPASYGAHVPPGAPNWHLPPPQHKMVFIGQTSAQLCNGLKDQKANGGKDLAALLKHVDEDKLVLWGWDPGIGRAPVPIAHADFVAKFKQWTDAGGPCPG</sequence>
<gene>
    <name evidence="2" type="ORF">ELE36_00660</name>
</gene>
<dbReference type="InterPro" id="IPR036280">
    <property type="entry name" value="Multihaem_cyt_sf"/>
</dbReference>
<keyword evidence="3" id="KW-1185">Reference proteome</keyword>
<dbReference type="Proteomes" id="UP000291562">
    <property type="component" value="Chromosome"/>
</dbReference>
<name>A0A411HEX3_9GAMM</name>
<organism evidence="2 3">
    <name type="scientific">Pseudolysobacter antarcticus</name>
    <dbReference type="NCBI Taxonomy" id="2511995"/>
    <lineage>
        <taxon>Bacteria</taxon>
        <taxon>Pseudomonadati</taxon>
        <taxon>Pseudomonadota</taxon>
        <taxon>Gammaproteobacteria</taxon>
        <taxon>Lysobacterales</taxon>
        <taxon>Rhodanobacteraceae</taxon>
        <taxon>Pseudolysobacter</taxon>
    </lineage>
</organism>
<evidence type="ECO:0000256" key="1">
    <source>
        <dbReference type="SAM" id="SignalP"/>
    </source>
</evidence>
<dbReference type="SUPFAM" id="SSF48695">
    <property type="entry name" value="Multiheme cytochromes"/>
    <property type="match status" value="1"/>
</dbReference>
<evidence type="ECO:0008006" key="4">
    <source>
        <dbReference type="Google" id="ProtNLM"/>
    </source>
</evidence>
<dbReference type="OrthoDB" id="656942at2"/>
<dbReference type="EMBL" id="CP035704">
    <property type="protein sequence ID" value="QBB69009.1"/>
    <property type="molecule type" value="Genomic_DNA"/>
</dbReference>
<reference evidence="2 3" key="1">
    <citation type="submission" date="2019-01" db="EMBL/GenBank/DDBJ databases">
        <title>Pseudolysobacter antarctica gen. nov., sp. nov., isolated from Fildes Peninsula, Antarctica.</title>
        <authorList>
            <person name="Wei Z."/>
            <person name="Peng F."/>
        </authorList>
    </citation>
    <scope>NUCLEOTIDE SEQUENCE [LARGE SCALE GENOMIC DNA]</scope>
    <source>
        <strain evidence="2 3">AQ6-296</strain>
    </source>
</reference>
<protein>
    <recommendedName>
        <fullName evidence="4">Isoquinoline 1-oxidoreductase subunit</fullName>
    </recommendedName>
</protein>
<dbReference type="RefSeq" id="WP_129831262.1">
    <property type="nucleotide sequence ID" value="NZ_CP035704.1"/>
</dbReference>
<feature type="chain" id="PRO_5019561125" description="Isoquinoline 1-oxidoreductase subunit" evidence="1">
    <location>
        <begin position="29"/>
        <end position="195"/>
    </location>
</feature>
<proteinExistence type="predicted"/>
<accession>A0A411HEX3</accession>
<dbReference type="Gene3D" id="1.10.1130.10">
    <property type="entry name" value="Flavocytochrome C3, Chain A"/>
    <property type="match status" value="1"/>
</dbReference>
<feature type="signal peptide" evidence="1">
    <location>
        <begin position="1"/>
        <end position="28"/>
    </location>
</feature>
<evidence type="ECO:0000313" key="2">
    <source>
        <dbReference type="EMBL" id="QBB69009.1"/>
    </source>
</evidence>
<keyword evidence="1" id="KW-0732">Signal</keyword>
<evidence type="ECO:0000313" key="3">
    <source>
        <dbReference type="Proteomes" id="UP000291562"/>
    </source>
</evidence>